<keyword evidence="5 13" id="KW-1003">Cell membrane</keyword>
<protein>
    <recommendedName>
        <fullName evidence="3 13">Membrane protein insertase YidC</fullName>
    </recommendedName>
    <alternativeName>
        <fullName evidence="12 13">Foldase YidC</fullName>
    </alternativeName>
    <alternativeName>
        <fullName evidence="11 13">Membrane integrase YidC</fullName>
    </alternativeName>
    <alternativeName>
        <fullName evidence="13">Membrane protein YidC</fullName>
    </alternativeName>
</protein>
<evidence type="ECO:0000256" key="12">
    <source>
        <dbReference type="ARBA" id="ARBA00033342"/>
    </source>
</evidence>
<feature type="region of interest" description="Disordered" evidence="14">
    <location>
        <begin position="46"/>
        <end position="72"/>
    </location>
</feature>
<evidence type="ECO:0000256" key="7">
    <source>
        <dbReference type="ARBA" id="ARBA00022927"/>
    </source>
</evidence>
<evidence type="ECO:0000256" key="5">
    <source>
        <dbReference type="ARBA" id="ARBA00022475"/>
    </source>
</evidence>
<keyword evidence="18" id="KW-1185">Reference proteome</keyword>
<evidence type="ECO:0000256" key="8">
    <source>
        <dbReference type="ARBA" id="ARBA00022989"/>
    </source>
</evidence>
<dbReference type="GO" id="GO:0015031">
    <property type="term" value="P:protein transport"/>
    <property type="evidence" value="ECO:0007669"/>
    <property type="project" value="UniProtKB-KW"/>
</dbReference>
<evidence type="ECO:0000256" key="4">
    <source>
        <dbReference type="ARBA" id="ARBA00022448"/>
    </source>
</evidence>
<feature type="transmembrane region" description="Helical" evidence="13">
    <location>
        <begin position="502"/>
        <end position="519"/>
    </location>
</feature>
<evidence type="ECO:0000313" key="17">
    <source>
        <dbReference type="EMBL" id="TDU28731.1"/>
    </source>
</evidence>
<dbReference type="PRINTS" id="PR01900">
    <property type="entry name" value="YIDCPROTEIN"/>
</dbReference>
<keyword evidence="6 13" id="KW-0812">Transmembrane</keyword>
<evidence type="ECO:0000256" key="1">
    <source>
        <dbReference type="ARBA" id="ARBA00004429"/>
    </source>
</evidence>
<keyword evidence="8 13" id="KW-1133">Transmembrane helix</keyword>
<evidence type="ECO:0000259" key="15">
    <source>
        <dbReference type="Pfam" id="PF02096"/>
    </source>
</evidence>
<reference evidence="17 18" key="1">
    <citation type="submission" date="2019-03" db="EMBL/GenBank/DDBJ databases">
        <title>Genomic Encyclopedia of Type Strains, Phase IV (KMG-IV): sequencing the most valuable type-strain genomes for metagenomic binning, comparative biology and taxonomic classification.</title>
        <authorList>
            <person name="Goeker M."/>
        </authorList>
    </citation>
    <scope>NUCLEOTIDE SEQUENCE [LARGE SCALE GENOMIC DNA]</scope>
    <source>
        <strain evidence="17 18">DSM 26377</strain>
    </source>
</reference>
<dbReference type="CDD" id="cd20070">
    <property type="entry name" value="5TM_YidC_Alb3"/>
    <property type="match status" value="1"/>
</dbReference>
<dbReference type="InterPro" id="IPR001708">
    <property type="entry name" value="YidC/ALB3/OXA1/COX18"/>
</dbReference>
<dbReference type="HAMAP" id="MF_01810">
    <property type="entry name" value="YidC_type1"/>
    <property type="match status" value="1"/>
</dbReference>
<evidence type="ECO:0000256" key="2">
    <source>
        <dbReference type="ARBA" id="ARBA00010527"/>
    </source>
</evidence>
<dbReference type="EMBL" id="SOBT01000009">
    <property type="protein sequence ID" value="TDU28731.1"/>
    <property type="molecule type" value="Genomic_DNA"/>
</dbReference>
<dbReference type="PRINTS" id="PR00701">
    <property type="entry name" value="60KDINNERMP"/>
</dbReference>
<feature type="domain" description="Membrane insertase YidC N-terminal" evidence="16">
    <location>
        <begin position="91"/>
        <end position="385"/>
    </location>
</feature>
<keyword evidence="7 13" id="KW-0653">Protein transport</keyword>
<dbReference type="PANTHER" id="PTHR12428:SF65">
    <property type="entry name" value="CYTOCHROME C OXIDASE ASSEMBLY PROTEIN COX18, MITOCHONDRIAL"/>
    <property type="match status" value="1"/>
</dbReference>
<keyword evidence="4 13" id="KW-0813">Transport</keyword>
<dbReference type="AlphaFoldDB" id="A0A4R7P651"/>
<dbReference type="GO" id="GO:0051205">
    <property type="term" value="P:protein insertion into membrane"/>
    <property type="evidence" value="ECO:0007669"/>
    <property type="project" value="TreeGrafter"/>
</dbReference>
<evidence type="ECO:0000256" key="6">
    <source>
        <dbReference type="ARBA" id="ARBA00022692"/>
    </source>
</evidence>
<comment type="subcellular location">
    <subcellularLocation>
        <location evidence="1">Cell inner membrane</location>
        <topology evidence="1">Multi-pass membrane protein</topology>
    </subcellularLocation>
    <subcellularLocation>
        <location evidence="13">Cell membrane</location>
        <topology evidence="13">Multi-pass membrane protein</topology>
    </subcellularLocation>
</comment>
<feature type="transmembrane region" description="Helical" evidence="13">
    <location>
        <begin position="396"/>
        <end position="415"/>
    </location>
</feature>
<feature type="domain" description="Membrane insertase YidC/Oxa/ALB C-terminal" evidence="15">
    <location>
        <begin position="396"/>
        <end position="576"/>
    </location>
</feature>
<evidence type="ECO:0000256" key="3">
    <source>
        <dbReference type="ARBA" id="ARBA00015325"/>
    </source>
</evidence>
<evidence type="ECO:0000256" key="9">
    <source>
        <dbReference type="ARBA" id="ARBA00023136"/>
    </source>
</evidence>
<feature type="transmembrane region" description="Helical" evidence="13">
    <location>
        <begin position="458"/>
        <end position="482"/>
    </location>
</feature>
<dbReference type="PANTHER" id="PTHR12428">
    <property type="entry name" value="OXA1"/>
    <property type="match status" value="1"/>
</dbReference>
<gene>
    <name evidence="13" type="primary">yidC</name>
    <name evidence="17" type="ORF">DFR24_3106</name>
</gene>
<evidence type="ECO:0000313" key="18">
    <source>
        <dbReference type="Proteomes" id="UP000295341"/>
    </source>
</evidence>
<dbReference type="RefSeq" id="WP_133882259.1">
    <property type="nucleotide sequence ID" value="NZ_MWIN01000002.1"/>
</dbReference>
<name>A0A4R7P651_9GAMM</name>
<proteinExistence type="inferred from homology"/>
<keyword evidence="9 13" id="KW-0472">Membrane</keyword>
<dbReference type="InterPro" id="IPR047196">
    <property type="entry name" value="YidC_ALB_C"/>
</dbReference>
<dbReference type="InterPro" id="IPR028053">
    <property type="entry name" value="Membr_insert_YidC_N"/>
</dbReference>
<organism evidence="17 18">
    <name type="scientific">Panacagrimonas perspica</name>
    <dbReference type="NCBI Taxonomy" id="381431"/>
    <lineage>
        <taxon>Bacteria</taxon>
        <taxon>Pseudomonadati</taxon>
        <taxon>Pseudomonadota</taxon>
        <taxon>Gammaproteobacteria</taxon>
        <taxon>Nevskiales</taxon>
        <taxon>Nevskiaceae</taxon>
        <taxon>Panacagrimonas</taxon>
    </lineage>
</organism>
<dbReference type="CDD" id="cd19961">
    <property type="entry name" value="EcYidC-like_peri"/>
    <property type="match status" value="1"/>
</dbReference>
<dbReference type="Gene3D" id="2.70.98.90">
    <property type="match status" value="1"/>
</dbReference>
<dbReference type="InterPro" id="IPR038221">
    <property type="entry name" value="YidC_periplasmic_sf"/>
</dbReference>
<evidence type="ECO:0000259" key="16">
    <source>
        <dbReference type="Pfam" id="PF14849"/>
    </source>
</evidence>
<dbReference type="GO" id="GO:0032977">
    <property type="term" value="F:membrane insertase activity"/>
    <property type="evidence" value="ECO:0007669"/>
    <property type="project" value="InterPro"/>
</dbReference>
<sequence>MENRRFMLIALLAVVVFFLYQAWQDDYGPRSQAKATATAAAPATASTSAESAVKVPDNSPAMAAPHSGDTPSAIPAATIEATASAAAGQTITVVTDVVEAHISLTGGEIRRLDLSHYPISKKIPDAPLPFLNDKDGQYFIFQSGLAGTTKPIASSDTMFTSPQSEYRLADGANQLDVVLDHVGDDGVTVRKTYRFTRGSYRIDLEQSVANSSAAALTVSPYARFVRNEHVVGDLPKFVATFLGVGFYERKDDGKKFRFVKTKLDKLGEKAFEKRQTGGWIAMLEHYFVAAILPPADAEGVYSAKPGKDHTFNAQYVATGVSVAPGATKSFATSLYAGPRLQDSVVMMGKDGKLVEHAGLNDVTPGLEYTVDYGILTPICEPLFWLLAKFHTLTGNWGVAIILLTLLVKGLFYKLSEAQYRSMAKMKKFAPRIADIKERYGDDREKMSKAMMDLYKKEGFNPLAGCWPLLVQFPVFIALYWVLLESVELRQADFALWINDLSAPDPFYVLPVLFGITFFIQQKWSGSTATMDPMQQKIMNVMPIMMTAFFAFFQAGLVLYWFVSNLIGMAQQWLINRKLSGEGLGKTKPA</sequence>
<comment type="subunit">
    <text evidence="13">Interacts with the Sec translocase complex via SecD. Specifically interacts with transmembrane segments of nascent integral membrane proteins during membrane integration.</text>
</comment>
<accession>A0A4R7P651</accession>
<dbReference type="Proteomes" id="UP000295341">
    <property type="component" value="Unassembled WGS sequence"/>
</dbReference>
<evidence type="ECO:0000256" key="14">
    <source>
        <dbReference type="SAM" id="MobiDB-lite"/>
    </source>
</evidence>
<feature type="transmembrane region" description="Helical" evidence="13">
    <location>
        <begin position="540"/>
        <end position="562"/>
    </location>
</feature>
<comment type="similarity">
    <text evidence="2 13">Belongs to the OXA1/ALB3/YidC family. Type 1 subfamily.</text>
</comment>
<dbReference type="NCBIfam" id="NF002352">
    <property type="entry name" value="PRK01318.1-3"/>
    <property type="match status" value="1"/>
</dbReference>
<comment type="caution">
    <text evidence="17">The sequence shown here is derived from an EMBL/GenBank/DDBJ whole genome shotgun (WGS) entry which is preliminary data.</text>
</comment>
<dbReference type="InterPro" id="IPR028055">
    <property type="entry name" value="YidC/Oxa/ALB_C"/>
</dbReference>
<comment type="function">
    <text evidence="13">Required for the insertion and/or proper folding and/or complex formation of integral membrane proteins into the membrane. Involved in integration of membrane proteins that insert both dependently and independently of the Sec translocase complex, as well as at least some lipoproteins. Aids folding of multispanning membrane proteins.</text>
</comment>
<dbReference type="GO" id="GO:0005886">
    <property type="term" value="C:plasma membrane"/>
    <property type="evidence" value="ECO:0007669"/>
    <property type="project" value="UniProtKB-SubCell"/>
</dbReference>
<dbReference type="OrthoDB" id="9780552at2"/>
<dbReference type="NCBIfam" id="TIGR03593">
    <property type="entry name" value="yidC_nterm"/>
    <property type="match status" value="1"/>
</dbReference>
<dbReference type="Pfam" id="PF14849">
    <property type="entry name" value="YidC_periplas"/>
    <property type="match status" value="1"/>
</dbReference>
<keyword evidence="10 13" id="KW-0143">Chaperone</keyword>
<evidence type="ECO:0000256" key="11">
    <source>
        <dbReference type="ARBA" id="ARBA00033245"/>
    </source>
</evidence>
<evidence type="ECO:0000256" key="13">
    <source>
        <dbReference type="HAMAP-Rule" id="MF_01810"/>
    </source>
</evidence>
<evidence type="ECO:0000256" key="10">
    <source>
        <dbReference type="ARBA" id="ARBA00023186"/>
    </source>
</evidence>
<dbReference type="NCBIfam" id="TIGR03592">
    <property type="entry name" value="yidC_oxa1_cterm"/>
    <property type="match status" value="1"/>
</dbReference>
<dbReference type="InterPro" id="IPR019998">
    <property type="entry name" value="Membr_insert_YidC"/>
</dbReference>
<dbReference type="Pfam" id="PF02096">
    <property type="entry name" value="60KD_IMP"/>
    <property type="match status" value="1"/>
</dbReference>